<dbReference type="GO" id="GO:0008775">
    <property type="term" value="F:acetate CoA-transferase activity"/>
    <property type="evidence" value="ECO:0007669"/>
    <property type="project" value="InterPro"/>
</dbReference>
<dbReference type="InterPro" id="IPR046433">
    <property type="entry name" value="ActCoA_hydro"/>
</dbReference>
<reference evidence="2 3" key="1">
    <citation type="submission" date="2019-08" db="EMBL/GenBank/DDBJ databases">
        <title>Parahaliea maris sp. nov., isolated from the surface seawater.</title>
        <authorList>
            <person name="Liu Y."/>
        </authorList>
    </citation>
    <scope>NUCLEOTIDE SEQUENCE [LARGE SCALE GENOMIC DNA]</scope>
    <source>
        <strain evidence="2 3">HSLHS9</strain>
    </source>
</reference>
<dbReference type="InterPro" id="IPR026888">
    <property type="entry name" value="AcetylCoA_hyd_C"/>
</dbReference>
<feature type="domain" description="Acetyl-CoA hydrolase/transferase C-terminal" evidence="1">
    <location>
        <begin position="430"/>
        <end position="591"/>
    </location>
</feature>
<dbReference type="EMBL" id="VRZA01000002">
    <property type="protein sequence ID" value="TXS95743.1"/>
    <property type="molecule type" value="Genomic_DNA"/>
</dbReference>
<protein>
    <submittedName>
        <fullName evidence="2">Acetyl-CoA hydrolase</fullName>
    </submittedName>
</protein>
<dbReference type="Gene3D" id="3.30.750.70">
    <property type="entry name" value="4-hydroxybutyrate coenzyme like domains"/>
    <property type="match status" value="1"/>
</dbReference>
<keyword evidence="2" id="KW-0378">Hydrolase</keyword>
<evidence type="ECO:0000313" key="3">
    <source>
        <dbReference type="Proteomes" id="UP000321039"/>
    </source>
</evidence>
<name>A0A5C9A4B7_9GAMM</name>
<keyword evidence="3" id="KW-1185">Reference proteome</keyword>
<dbReference type="SUPFAM" id="SSF100950">
    <property type="entry name" value="NagB/RpiA/CoA transferase-like"/>
    <property type="match status" value="1"/>
</dbReference>
<dbReference type="PANTHER" id="PTHR21432">
    <property type="entry name" value="ACETYL-COA HYDROLASE-RELATED"/>
    <property type="match status" value="1"/>
</dbReference>
<dbReference type="Pfam" id="PF13336">
    <property type="entry name" value="AcetylCoA_hyd_C"/>
    <property type="match status" value="1"/>
</dbReference>
<dbReference type="AlphaFoldDB" id="A0A5C9A4B7"/>
<dbReference type="RefSeq" id="WP_148067728.1">
    <property type="nucleotide sequence ID" value="NZ_VRZA01000002.1"/>
</dbReference>
<dbReference type="GO" id="GO:0006083">
    <property type="term" value="P:acetate metabolic process"/>
    <property type="evidence" value="ECO:0007669"/>
    <property type="project" value="InterPro"/>
</dbReference>
<proteinExistence type="predicted"/>
<evidence type="ECO:0000313" key="2">
    <source>
        <dbReference type="EMBL" id="TXS95743.1"/>
    </source>
</evidence>
<dbReference type="Gene3D" id="3.40.1080.10">
    <property type="entry name" value="Glutaconate Coenzyme A-transferase"/>
    <property type="match status" value="1"/>
</dbReference>
<accession>A0A5C9A4B7</accession>
<dbReference type="Gene3D" id="3.40.1080.20">
    <property type="entry name" value="Acetyl-CoA hydrolase/transferase C-terminal domain"/>
    <property type="match status" value="1"/>
</dbReference>
<dbReference type="GO" id="GO:0016787">
    <property type="term" value="F:hydrolase activity"/>
    <property type="evidence" value="ECO:0007669"/>
    <property type="project" value="UniProtKB-KW"/>
</dbReference>
<dbReference type="Proteomes" id="UP000321039">
    <property type="component" value="Unassembled WGS sequence"/>
</dbReference>
<dbReference type="InterPro" id="IPR037171">
    <property type="entry name" value="NagB/RpiA_transferase-like"/>
</dbReference>
<evidence type="ECO:0000259" key="1">
    <source>
        <dbReference type="Pfam" id="PF13336"/>
    </source>
</evidence>
<dbReference type="InterPro" id="IPR038460">
    <property type="entry name" value="AcetylCoA_hyd_C_sf"/>
</dbReference>
<dbReference type="PANTHER" id="PTHR21432:SF20">
    <property type="entry name" value="ACETYL-COA HYDROLASE"/>
    <property type="match status" value="1"/>
</dbReference>
<sequence length="717" mass="78959">MSQRGSATGVIDSVEDCVDRTLERVGRKVVIAAPLGLGKPVQLINAFYRRAVADPSISLHILTALSLERPAVPEGLAGRLAGPIVERIYGDYEELAYMAPLRARQLPGNIRVSEFYFRAGAMKRVVDAQRHYISSNYTHVARDLVGHGVNVVAQMVARRGDAVSLSCNPDLTRHMAEMLSRAGRPVIYLGQVHPELPFMEGDALVAPDFFDLLVVGPDCNRRLFSAPNTAIPLADYAAALHASSLVVDGGTLQIGIGSLGDAVAQACILRHREGEVYRRMLADLDVPPGEVEQHRGPFSKGLYASTEMFVSGMLAMIDAGIVKRRVYDDLLLQEGMNRGHISEIVDDSLLQWLYAEQALPRVLDQASLDWLQHWGIVGTSTRLRDGQLVGAHGTLVNDLEDTSTRHSLLLETRGQPLQHGHIVHAGFFLGPRDFYRRLRELDADQRRTLCMTWVERTNQLLEDVPLYTAQRRHARFINTGMMVTLSGAVVSDALEDGTVISGVGGQYNFVAMAHDLPDARSILCVRSTRTEGGEPRSNIVHFYGHTTIPRHLRDIVVTEYGIADLRGQDDQEVIKRLINVADSRFQPALVAAGVACGKLEPGYQVPAVYQRNTPDRLAQCLEGHRSGGYLPDYPFGTDLTAVEQALSDSLQALDQLRRRPRQLMALAWRSLRNPLPAAAGPFLARMELDPAVGFRDNLVARLLGQLLDERGWLADGG</sequence>
<comment type="caution">
    <text evidence="2">The sequence shown here is derived from an EMBL/GenBank/DDBJ whole genome shotgun (WGS) entry which is preliminary data.</text>
</comment>
<gene>
    <name evidence="2" type="ORF">FV139_07710</name>
</gene>
<organism evidence="2 3">
    <name type="scientific">Parahaliea maris</name>
    <dbReference type="NCBI Taxonomy" id="2716870"/>
    <lineage>
        <taxon>Bacteria</taxon>
        <taxon>Pseudomonadati</taxon>
        <taxon>Pseudomonadota</taxon>
        <taxon>Gammaproteobacteria</taxon>
        <taxon>Cellvibrionales</taxon>
        <taxon>Halieaceae</taxon>
        <taxon>Parahaliea</taxon>
    </lineage>
</organism>